<dbReference type="InterPro" id="IPR000620">
    <property type="entry name" value="EamA_dom"/>
</dbReference>
<dbReference type="GO" id="GO:0016020">
    <property type="term" value="C:membrane"/>
    <property type="evidence" value="ECO:0007669"/>
    <property type="project" value="UniProtKB-SubCell"/>
</dbReference>
<dbReference type="PANTHER" id="PTHR32322:SF9">
    <property type="entry name" value="AMINO-ACID METABOLITE EFFLUX PUMP-RELATED"/>
    <property type="match status" value="1"/>
</dbReference>
<protein>
    <recommendedName>
        <fullName evidence="6">EamA domain-containing protein</fullName>
    </recommendedName>
</protein>
<evidence type="ECO:0000256" key="4">
    <source>
        <dbReference type="ARBA" id="ARBA00023136"/>
    </source>
</evidence>
<feature type="transmembrane region" description="Helical" evidence="5">
    <location>
        <begin position="209"/>
        <end position="227"/>
    </location>
</feature>
<dbReference type="Proteomes" id="UP000029843">
    <property type="component" value="Unassembled WGS sequence"/>
</dbReference>
<organism evidence="7 8">
    <name type="scientific">Colwellia psychrerythraea</name>
    <name type="common">Vibrio psychroerythus</name>
    <dbReference type="NCBI Taxonomy" id="28229"/>
    <lineage>
        <taxon>Bacteria</taxon>
        <taxon>Pseudomonadati</taxon>
        <taxon>Pseudomonadota</taxon>
        <taxon>Gammaproteobacteria</taxon>
        <taxon>Alteromonadales</taxon>
        <taxon>Colwelliaceae</taxon>
        <taxon>Colwellia</taxon>
    </lineage>
</organism>
<evidence type="ECO:0000256" key="2">
    <source>
        <dbReference type="ARBA" id="ARBA00022692"/>
    </source>
</evidence>
<dbReference type="PANTHER" id="PTHR32322">
    <property type="entry name" value="INNER MEMBRANE TRANSPORTER"/>
    <property type="match status" value="1"/>
</dbReference>
<dbReference type="AlphaFoldDB" id="A0A099KQ57"/>
<evidence type="ECO:0000313" key="8">
    <source>
        <dbReference type="Proteomes" id="UP000029843"/>
    </source>
</evidence>
<keyword evidence="2 5" id="KW-0812">Transmembrane</keyword>
<evidence type="ECO:0000256" key="3">
    <source>
        <dbReference type="ARBA" id="ARBA00022989"/>
    </source>
</evidence>
<evidence type="ECO:0000313" key="7">
    <source>
        <dbReference type="EMBL" id="KGJ92904.1"/>
    </source>
</evidence>
<evidence type="ECO:0000256" key="1">
    <source>
        <dbReference type="ARBA" id="ARBA00004141"/>
    </source>
</evidence>
<comment type="caution">
    <text evidence="7">The sequence shown here is derived from an EMBL/GenBank/DDBJ whole genome shotgun (WGS) entry which is preliminary data.</text>
</comment>
<dbReference type="OrthoDB" id="321830at2"/>
<feature type="transmembrane region" description="Helical" evidence="5">
    <location>
        <begin position="74"/>
        <end position="91"/>
    </location>
</feature>
<dbReference type="SUPFAM" id="SSF103481">
    <property type="entry name" value="Multidrug resistance efflux transporter EmrE"/>
    <property type="match status" value="2"/>
</dbReference>
<gene>
    <name evidence="7" type="ORF">ND2E_2370</name>
</gene>
<dbReference type="PATRIC" id="fig|28229.4.peg.1399"/>
<keyword evidence="3 5" id="KW-1133">Transmembrane helix</keyword>
<feature type="transmembrane region" description="Helical" evidence="5">
    <location>
        <begin position="12"/>
        <end position="33"/>
    </location>
</feature>
<feature type="transmembrane region" description="Helical" evidence="5">
    <location>
        <begin position="97"/>
        <end position="117"/>
    </location>
</feature>
<evidence type="ECO:0000256" key="5">
    <source>
        <dbReference type="SAM" id="Phobius"/>
    </source>
</evidence>
<feature type="transmembrane region" description="Helical" evidence="5">
    <location>
        <begin position="264"/>
        <end position="281"/>
    </location>
</feature>
<dbReference type="InterPro" id="IPR037185">
    <property type="entry name" value="EmrE-like"/>
</dbReference>
<feature type="transmembrane region" description="Helical" evidence="5">
    <location>
        <begin position="239"/>
        <end position="258"/>
    </location>
</feature>
<name>A0A099KQ57_COLPS</name>
<evidence type="ECO:0000259" key="6">
    <source>
        <dbReference type="Pfam" id="PF00892"/>
    </source>
</evidence>
<accession>A0A099KQ57</accession>
<dbReference type="RefSeq" id="WP_052056350.1">
    <property type="nucleotide sequence ID" value="NZ_JQED01000015.1"/>
</dbReference>
<feature type="transmembrane region" description="Helical" evidence="5">
    <location>
        <begin position="180"/>
        <end position="197"/>
    </location>
</feature>
<feature type="domain" description="EamA" evidence="6">
    <location>
        <begin position="11"/>
        <end position="139"/>
    </location>
</feature>
<feature type="transmembrane region" description="Helical" evidence="5">
    <location>
        <begin position="45"/>
        <end position="62"/>
    </location>
</feature>
<comment type="subcellular location">
    <subcellularLocation>
        <location evidence="1">Membrane</location>
        <topology evidence="1">Multi-pass membrane protein</topology>
    </subcellularLocation>
</comment>
<reference evidence="7 8" key="1">
    <citation type="submission" date="2014-08" db="EMBL/GenBank/DDBJ databases">
        <title>Genomic and Phenotypic Diversity of Colwellia psychrerythraea strains from Disparate Marine Basins.</title>
        <authorList>
            <person name="Techtmann S.M."/>
            <person name="Stelling S.C."/>
            <person name="Utturkar S.M."/>
            <person name="Alshibli N."/>
            <person name="Harris A."/>
            <person name="Brown S.D."/>
            <person name="Hazen T.C."/>
        </authorList>
    </citation>
    <scope>NUCLEOTIDE SEQUENCE [LARGE SCALE GENOMIC DNA]</scope>
    <source>
        <strain evidence="7 8">ND2E</strain>
    </source>
</reference>
<dbReference type="EMBL" id="JQED01000015">
    <property type="protein sequence ID" value="KGJ92904.1"/>
    <property type="molecule type" value="Genomic_DNA"/>
</dbReference>
<dbReference type="InterPro" id="IPR050638">
    <property type="entry name" value="AA-Vitamin_Transporters"/>
</dbReference>
<feature type="transmembrane region" description="Helical" evidence="5">
    <location>
        <begin position="124"/>
        <end position="141"/>
    </location>
</feature>
<dbReference type="Pfam" id="PF00892">
    <property type="entry name" value="EamA"/>
    <property type="match status" value="2"/>
</dbReference>
<feature type="transmembrane region" description="Helical" evidence="5">
    <location>
        <begin position="147"/>
        <end position="168"/>
    </location>
</feature>
<keyword evidence="4 5" id="KW-0472">Membrane</keyword>
<feature type="domain" description="EamA" evidence="6">
    <location>
        <begin position="151"/>
        <end position="281"/>
    </location>
</feature>
<sequence length="294" mass="32237">MASDSLNFFKVIALTLITLIAFAGNSVFCRLALKDNLIDPMSYTSIRLTAGAFVLYFIMRITTKKKSIVLKKSWTGAVSLFIYAITLSYAYQSVETGIGAVILFGAVQLTIIIFGLVDGRKLNNREWLGAMIAFLGFVYLLDPNASSASILGISLMAISGVAWGIYTISGLKGTQPLFQTYQNFVWTLPMVVIILLMNNGNEKFSYEGVFYAIMSGGITSALGYAIWYKTMKYYSHIQAAVVQLFVPIVASFGGVMLVSEPLTTELAISSLLILGGSFLLIQKKEYENLTSQSR</sequence>
<proteinExistence type="predicted"/>